<dbReference type="AlphaFoldDB" id="A0A0L0D428"/>
<dbReference type="Proteomes" id="UP000054408">
    <property type="component" value="Unassembled WGS sequence"/>
</dbReference>
<evidence type="ECO:0000313" key="3">
    <source>
        <dbReference type="Proteomes" id="UP000054408"/>
    </source>
</evidence>
<gene>
    <name evidence="2" type="ORF">AMSG_03523</name>
</gene>
<organism evidence="2 3">
    <name type="scientific">Thecamonas trahens ATCC 50062</name>
    <dbReference type="NCBI Taxonomy" id="461836"/>
    <lineage>
        <taxon>Eukaryota</taxon>
        <taxon>Apusozoa</taxon>
        <taxon>Apusomonadida</taxon>
        <taxon>Apusomonadidae</taxon>
        <taxon>Thecamonas</taxon>
    </lineage>
</organism>
<protein>
    <submittedName>
        <fullName evidence="2">Uncharacterized protein</fullName>
    </submittedName>
</protein>
<proteinExistence type="predicted"/>
<evidence type="ECO:0000313" key="2">
    <source>
        <dbReference type="EMBL" id="KNC47097.1"/>
    </source>
</evidence>
<dbReference type="EMBL" id="GL349445">
    <property type="protein sequence ID" value="KNC47097.1"/>
    <property type="molecule type" value="Genomic_DNA"/>
</dbReference>
<keyword evidence="3" id="KW-1185">Reference proteome</keyword>
<keyword evidence="1" id="KW-0732">Signal</keyword>
<sequence>MATLFAAIVMFSCTVPRGTSQLLPPVCSVAAPEAGASLPGSSPAFGAVFHVATSDAYQMASVCGLAMAFATLPGPSATFAFYRSTSATANLASMTKASPDYAATATPIPGRPGVFHLGDTTLRFPIDPGGYYAVVVASAGADGRISAPTSLPINPANCSSAISMVKTVWMTSGSTAPTSLAAASEDLTVLPGSMELQLCPSCLPAPTAPSDGSVSIPSGVMNRGVLDETASYACGPLYTL</sequence>
<dbReference type="RefSeq" id="XP_013759875.1">
    <property type="nucleotide sequence ID" value="XM_013904421.1"/>
</dbReference>
<feature type="chain" id="PRO_5005537102" evidence="1">
    <location>
        <begin position="21"/>
        <end position="240"/>
    </location>
</feature>
<accession>A0A0L0D428</accession>
<name>A0A0L0D428_THETB</name>
<feature type="signal peptide" evidence="1">
    <location>
        <begin position="1"/>
        <end position="20"/>
    </location>
</feature>
<evidence type="ECO:0000256" key="1">
    <source>
        <dbReference type="SAM" id="SignalP"/>
    </source>
</evidence>
<dbReference type="GeneID" id="25563119"/>
<reference evidence="2 3" key="1">
    <citation type="submission" date="2010-05" db="EMBL/GenBank/DDBJ databases">
        <title>The Genome Sequence of Thecamonas trahens ATCC 50062.</title>
        <authorList>
            <consortium name="The Broad Institute Genome Sequencing Platform"/>
            <person name="Russ C."/>
            <person name="Cuomo C."/>
            <person name="Shea T."/>
            <person name="Young S.K."/>
            <person name="Zeng Q."/>
            <person name="Koehrsen M."/>
            <person name="Haas B."/>
            <person name="Borodovsky M."/>
            <person name="Guigo R."/>
            <person name="Alvarado L."/>
            <person name="Berlin A."/>
            <person name="Bochicchio J."/>
            <person name="Borenstein D."/>
            <person name="Chapman S."/>
            <person name="Chen Z."/>
            <person name="Freedman E."/>
            <person name="Gellesch M."/>
            <person name="Goldberg J."/>
            <person name="Griggs A."/>
            <person name="Gujja S."/>
            <person name="Heilman E."/>
            <person name="Heiman D."/>
            <person name="Hepburn T."/>
            <person name="Howarth C."/>
            <person name="Jen D."/>
            <person name="Larson L."/>
            <person name="Mehta T."/>
            <person name="Park D."/>
            <person name="Pearson M."/>
            <person name="Roberts A."/>
            <person name="Saif S."/>
            <person name="Shenoy N."/>
            <person name="Sisk P."/>
            <person name="Stolte C."/>
            <person name="Sykes S."/>
            <person name="Thomson T."/>
            <person name="Walk T."/>
            <person name="White J."/>
            <person name="Yandava C."/>
            <person name="Burger G."/>
            <person name="Gray M.W."/>
            <person name="Holland P.W.H."/>
            <person name="King N."/>
            <person name="Lang F.B.F."/>
            <person name="Roger A.J."/>
            <person name="Ruiz-Trillo I."/>
            <person name="Lander E."/>
            <person name="Nusbaum C."/>
        </authorList>
    </citation>
    <scope>NUCLEOTIDE SEQUENCE [LARGE SCALE GENOMIC DNA]</scope>
    <source>
        <strain evidence="2 3">ATCC 50062</strain>
    </source>
</reference>